<accession>A0A6J7QE86</accession>
<dbReference type="Pfam" id="PF07992">
    <property type="entry name" value="Pyr_redox_2"/>
    <property type="match status" value="1"/>
</dbReference>
<evidence type="ECO:0000313" key="7">
    <source>
        <dbReference type="EMBL" id="CAB5014003.1"/>
    </source>
</evidence>
<evidence type="ECO:0000259" key="5">
    <source>
        <dbReference type="Pfam" id="PF07992"/>
    </source>
</evidence>
<dbReference type="Gene3D" id="3.30.390.30">
    <property type="match status" value="1"/>
</dbReference>
<gene>
    <name evidence="7" type="ORF">UFOPK4061_01013</name>
</gene>
<dbReference type="GO" id="GO:0016651">
    <property type="term" value="F:oxidoreductase activity, acting on NAD(P)H"/>
    <property type="evidence" value="ECO:0007669"/>
    <property type="project" value="TreeGrafter"/>
</dbReference>
<dbReference type="SUPFAM" id="SSF55424">
    <property type="entry name" value="FAD/NAD-linked reductases, dimerisation (C-terminal) domain"/>
    <property type="match status" value="1"/>
</dbReference>
<keyword evidence="2" id="KW-0285">Flavoprotein</keyword>
<dbReference type="InterPro" id="IPR036188">
    <property type="entry name" value="FAD/NAD-bd_sf"/>
</dbReference>
<dbReference type="InterPro" id="IPR016156">
    <property type="entry name" value="FAD/NAD-linked_Rdtase_dimer_sf"/>
</dbReference>
<sequence length="392" mass="41126">MSGVVIVGAGLGGLRAAETLRAAGYAGAITVVGDEAYLPYNRPPLSKEALAGGIDVASLEFRRKPIVDDVRWLLGTTVVGSDLAARTVTLSDGTALAFDGLVAASGIRPRRLPIPGPADGRFALRTAADALAVREYLTPGAVVIIMGAGFIGCEAAATAIKLGCTVHVVALDEEPMIRPLGAELGAAMRRRHEARGVHFHLGQTIDSFAGADRVRSVSLSDGTELPADIVIEAVGSVANTEWLRGNDLDLSDGLLTDSSMQVHTALAPLVAVGDLARHPNGHFGGVPRRIEHWNIPTETAKRAGPTLAAILRGEEPDRSPFLAMPAFWSDQYEFTLQSFGMPGIADRVEVVSGTVDEPCIVEYSDASGLVGVVGIDRTAEVAPYRKALLARS</sequence>
<evidence type="ECO:0000259" key="6">
    <source>
        <dbReference type="Pfam" id="PF14759"/>
    </source>
</evidence>
<dbReference type="InterPro" id="IPR050446">
    <property type="entry name" value="FAD-oxidoreductase/Apoptosis"/>
</dbReference>
<dbReference type="EMBL" id="CAFBPD010000175">
    <property type="protein sequence ID" value="CAB5014003.1"/>
    <property type="molecule type" value="Genomic_DNA"/>
</dbReference>
<feature type="domain" description="Reductase C-terminal" evidence="6">
    <location>
        <begin position="327"/>
        <end position="389"/>
    </location>
</feature>
<dbReference type="InterPro" id="IPR023753">
    <property type="entry name" value="FAD/NAD-binding_dom"/>
</dbReference>
<feature type="domain" description="FAD/NAD(P)-binding" evidence="5">
    <location>
        <begin position="4"/>
        <end position="293"/>
    </location>
</feature>
<dbReference type="GO" id="GO:0005737">
    <property type="term" value="C:cytoplasm"/>
    <property type="evidence" value="ECO:0007669"/>
    <property type="project" value="TreeGrafter"/>
</dbReference>
<dbReference type="Pfam" id="PF14759">
    <property type="entry name" value="Reductase_C"/>
    <property type="match status" value="1"/>
</dbReference>
<keyword evidence="3" id="KW-0274">FAD</keyword>
<organism evidence="7">
    <name type="scientific">freshwater metagenome</name>
    <dbReference type="NCBI Taxonomy" id="449393"/>
    <lineage>
        <taxon>unclassified sequences</taxon>
        <taxon>metagenomes</taxon>
        <taxon>ecological metagenomes</taxon>
    </lineage>
</organism>
<comment type="cofactor">
    <cofactor evidence="1">
        <name>FAD</name>
        <dbReference type="ChEBI" id="CHEBI:57692"/>
    </cofactor>
</comment>
<name>A0A6J7QE86_9ZZZZ</name>
<dbReference type="PANTHER" id="PTHR43557:SF2">
    <property type="entry name" value="RIESKE DOMAIN-CONTAINING PROTEIN-RELATED"/>
    <property type="match status" value="1"/>
</dbReference>
<evidence type="ECO:0000256" key="4">
    <source>
        <dbReference type="ARBA" id="ARBA00023002"/>
    </source>
</evidence>
<dbReference type="PRINTS" id="PR00411">
    <property type="entry name" value="PNDRDTASEI"/>
</dbReference>
<dbReference type="SUPFAM" id="SSF51905">
    <property type="entry name" value="FAD/NAD(P)-binding domain"/>
    <property type="match status" value="1"/>
</dbReference>
<dbReference type="InterPro" id="IPR028202">
    <property type="entry name" value="Reductase_C"/>
</dbReference>
<evidence type="ECO:0000256" key="3">
    <source>
        <dbReference type="ARBA" id="ARBA00022827"/>
    </source>
</evidence>
<reference evidence="7" key="1">
    <citation type="submission" date="2020-05" db="EMBL/GenBank/DDBJ databases">
        <authorList>
            <person name="Chiriac C."/>
            <person name="Salcher M."/>
            <person name="Ghai R."/>
            <person name="Kavagutti S V."/>
        </authorList>
    </citation>
    <scope>NUCLEOTIDE SEQUENCE</scope>
</reference>
<dbReference type="PRINTS" id="PR00368">
    <property type="entry name" value="FADPNR"/>
</dbReference>
<dbReference type="AlphaFoldDB" id="A0A6J7QE86"/>
<dbReference type="PANTHER" id="PTHR43557">
    <property type="entry name" value="APOPTOSIS-INDUCING FACTOR 1"/>
    <property type="match status" value="1"/>
</dbReference>
<protein>
    <submittedName>
        <fullName evidence="7">Unannotated protein</fullName>
    </submittedName>
</protein>
<proteinExistence type="predicted"/>
<evidence type="ECO:0000256" key="1">
    <source>
        <dbReference type="ARBA" id="ARBA00001974"/>
    </source>
</evidence>
<keyword evidence="4" id="KW-0560">Oxidoreductase</keyword>
<evidence type="ECO:0000256" key="2">
    <source>
        <dbReference type="ARBA" id="ARBA00022630"/>
    </source>
</evidence>
<dbReference type="Gene3D" id="3.50.50.60">
    <property type="entry name" value="FAD/NAD(P)-binding domain"/>
    <property type="match status" value="2"/>
</dbReference>